<dbReference type="AlphaFoldDB" id="A0A1E3QYC8"/>
<evidence type="ECO:0000313" key="4">
    <source>
        <dbReference type="EMBL" id="ODQ82663.1"/>
    </source>
</evidence>
<evidence type="ECO:0000256" key="3">
    <source>
        <dbReference type="ARBA" id="ARBA00038145"/>
    </source>
</evidence>
<dbReference type="GO" id="GO:0000398">
    <property type="term" value="P:mRNA splicing, via spliceosome"/>
    <property type="evidence" value="ECO:0007669"/>
    <property type="project" value="TreeGrafter"/>
</dbReference>
<dbReference type="EMBL" id="KV454426">
    <property type="protein sequence ID" value="ODQ82663.1"/>
    <property type="molecule type" value="Genomic_DNA"/>
</dbReference>
<dbReference type="InterPro" id="IPR036322">
    <property type="entry name" value="WD40_repeat_dom_sf"/>
</dbReference>
<dbReference type="GO" id="GO:0071013">
    <property type="term" value="C:catalytic step 2 spliceosome"/>
    <property type="evidence" value="ECO:0007669"/>
    <property type="project" value="TreeGrafter"/>
</dbReference>
<dbReference type="SMART" id="SM00320">
    <property type="entry name" value="WD40"/>
    <property type="match status" value="4"/>
</dbReference>
<protein>
    <submittedName>
        <fullName evidence="4">Uncharacterized protein</fullName>
    </submittedName>
</protein>
<dbReference type="InterPro" id="IPR015943">
    <property type="entry name" value="WD40/YVTN_repeat-like_dom_sf"/>
</dbReference>
<dbReference type="STRING" id="984486.A0A1E3QYC8"/>
<keyword evidence="2" id="KW-0963">Cytoplasm</keyword>
<accession>A0A1E3QYC8</accession>
<dbReference type="InterPro" id="IPR001680">
    <property type="entry name" value="WD40_rpt"/>
</dbReference>
<dbReference type="GeneID" id="30145371"/>
<organism evidence="4 5">
    <name type="scientific">Babjeviella inositovora NRRL Y-12698</name>
    <dbReference type="NCBI Taxonomy" id="984486"/>
    <lineage>
        <taxon>Eukaryota</taxon>
        <taxon>Fungi</taxon>
        <taxon>Dikarya</taxon>
        <taxon>Ascomycota</taxon>
        <taxon>Saccharomycotina</taxon>
        <taxon>Pichiomycetes</taxon>
        <taxon>Serinales incertae sedis</taxon>
        <taxon>Babjeviella</taxon>
    </lineage>
</organism>
<dbReference type="PANTHER" id="PTHR22842">
    <property type="entry name" value="WD40 REPEAT PROTEIN"/>
    <property type="match status" value="1"/>
</dbReference>
<dbReference type="OrthoDB" id="1068471at2759"/>
<dbReference type="SUPFAM" id="SSF50978">
    <property type="entry name" value="WD40 repeat-like"/>
    <property type="match status" value="1"/>
</dbReference>
<dbReference type="GO" id="GO:0005737">
    <property type="term" value="C:cytoplasm"/>
    <property type="evidence" value="ECO:0007669"/>
    <property type="project" value="UniProtKB-SubCell"/>
</dbReference>
<dbReference type="Proteomes" id="UP000094336">
    <property type="component" value="Unassembled WGS sequence"/>
</dbReference>
<comment type="subcellular location">
    <subcellularLocation>
        <location evidence="1">Cytoplasm</location>
    </subcellularLocation>
</comment>
<dbReference type="Pfam" id="PF00400">
    <property type="entry name" value="WD40"/>
    <property type="match status" value="2"/>
</dbReference>
<sequence length="337" mass="37386">MVKYTSFKRGNSSIHAVSLDNAAKYILVGNDNVEISLMGLESQKIIQKYQGHASGVSCVNFNSENDQFVSGSKKLLIHDITTAAVLRSLQPCDDVHPSMITDAQFLTRELLVTCGHDSRVSIYDLRHKSKHNPTQYFDDPTDNLNALGFHYTSFVSAACNDGHLYTYDLRKGLVHDVDYGNGYALLDVEYPCLLSLPKTMRFGAPNETAVVVENATLKYIRPTDSLNLQCWDVTSASVKTLKVPKFQYRTPCKFIGGSEYIVCGSDVGELNVYETNPDEQVFYRMCTPPTKLKIVSAVPKAWMADVLSCLDYKSNTLVSGAGDGTLHVWKNPTPLSE</sequence>
<evidence type="ECO:0000256" key="2">
    <source>
        <dbReference type="ARBA" id="ARBA00022490"/>
    </source>
</evidence>
<dbReference type="Gene3D" id="2.130.10.10">
    <property type="entry name" value="YVTN repeat-like/Quinoprotein amine dehydrogenase"/>
    <property type="match status" value="1"/>
</dbReference>
<comment type="similarity">
    <text evidence="3">Belongs to the WD repeat MORG1 family.</text>
</comment>
<name>A0A1E3QYC8_9ASCO</name>
<gene>
    <name evidence="4" type="ORF">BABINDRAFT_159196</name>
</gene>
<dbReference type="RefSeq" id="XP_018987991.1">
    <property type="nucleotide sequence ID" value="XM_019127518.1"/>
</dbReference>
<proteinExistence type="inferred from homology"/>
<dbReference type="InterPro" id="IPR051980">
    <property type="entry name" value="WD_repeat_MORG1"/>
</dbReference>
<evidence type="ECO:0000313" key="5">
    <source>
        <dbReference type="Proteomes" id="UP000094336"/>
    </source>
</evidence>
<reference evidence="5" key="1">
    <citation type="submission" date="2016-05" db="EMBL/GenBank/DDBJ databases">
        <title>Comparative genomics of biotechnologically important yeasts.</title>
        <authorList>
            <consortium name="DOE Joint Genome Institute"/>
            <person name="Riley R."/>
            <person name="Haridas S."/>
            <person name="Wolfe K.H."/>
            <person name="Lopes M.R."/>
            <person name="Hittinger C.T."/>
            <person name="Goker M."/>
            <person name="Salamov A."/>
            <person name="Wisecaver J."/>
            <person name="Long T.M."/>
            <person name="Aerts A.L."/>
            <person name="Barry K."/>
            <person name="Choi C."/>
            <person name="Clum A."/>
            <person name="Coughlan A.Y."/>
            <person name="Deshpande S."/>
            <person name="Douglass A.P."/>
            <person name="Hanson S.J."/>
            <person name="Klenk H.-P."/>
            <person name="Labutti K."/>
            <person name="Lapidus A."/>
            <person name="Lindquist E."/>
            <person name="Lipzen A."/>
            <person name="Meier-Kolthoff J.P."/>
            <person name="Ohm R.A."/>
            <person name="Otillar R.P."/>
            <person name="Pangilinan J."/>
            <person name="Peng Y."/>
            <person name="Rokas A."/>
            <person name="Rosa C.A."/>
            <person name="Scheuner C."/>
            <person name="Sibirny A.A."/>
            <person name="Slot J.C."/>
            <person name="Stielow J.B."/>
            <person name="Sun H."/>
            <person name="Kurtzman C.P."/>
            <person name="Blackwell M."/>
            <person name="Grigoriev I.V."/>
            <person name="Jeffries T.W."/>
        </authorList>
    </citation>
    <scope>NUCLEOTIDE SEQUENCE [LARGE SCALE GENOMIC DNA]</scope>
    <source>
        <strain evidence="5">NRRL Y-12698</strain>
    </source>
</reference>
<dbReference type="PANTHER" id="PTHR22842:SF3">
    <property type="entry name" value="WD REPEAT DOMAIN-CONTAINING PROTEIN 83"/>
    <property type="match status" value="1"/>
</dbReference>
<evidence type="ECO:0000256" key="1">
    <source>
        <dbReference type="ARBA" id="ARBA00004496"/>
    </source>
</evidence>
<keyword evidence="5" id="KW-1185">Reference proteome</keyword>